<comment type="subcellular location">
    <subcellularLocation>
        <location evidence="1">Membrane</location>
        <topology evidence="1">Single-pass type II membrane protein</topology>
    </subcellularLocation>
</comment>
<feature type="compositionally biased region" description="Polar residues" evidence="11">
    <location>
        <begin position="130"/>
        <end position="148"/>
    </location>
</feature>
<evidence type="ECO:0000313" key="13">
    <source>
        <dbReference type="Proteomes" id="UP000006813"/>
    </source>
</evidence>
<feature type="region of interest" description="Disordered" evidence="11">
    <location>
        <begin position="98"/>
        <end position="150"/>
    </location>
</feature>
<dbReference type="InParanoid" id="G5C4Y3"/>
<evidence type="ECO:0000256" key="11">
    <source>
        <dbReference type="SAM" id="MobiDB-lite"/>
    </source>
</evidence>
<protein>
    <recommendedName>
        <fullName evidence="3">Protein GOLM2</fullName>
    </recommendedName>
    <alternativeName>
        <fullName evidence="9">Golgi membrane protein 2</fullName>
    </alternativeName>
</protein>
<comment type="similarity">
    <text evidence="2">Belongs to the GOLM family.</text>
</comment>
<evidence type="ECO:0000256" key="8">
    <source>
        <dbReference type="ARBA" id="ARBA00023136"/>
    </source>
</evidence>
<keyword evidence="6" id="KW-1133">Transmembrane helix</keyword>
<keyword evidence="5" id="KW-0735">Signal-anchor</keyword>
<accession>G5C4Y3</accession>
<feature type="coiled-coil region" evidence="10">
    <location>
        <begin position="22"/>
        <end position="77"/>
    </location>
</feature>
<name>G5C4Y3_HETGA</name>
<dbReference type="PANTHER" id="PTHR15896:SF7">
    <property type="entry name" value="PROTEIN GOLM2"/>
    <property type="match status" value="1"/>
</dbReference>
<evidence type="ECO:0000256" key="6">
    <source>
        <dbReference type="ARBA" id="ARBA00022989"/>
    </source>
</evidence>
<evidence type="ECO:0000256" key="10">
    <source>
        <dbReference type="SAM" id="Coils"/>
    </source>
</evidence>
<feature type="compositionally biased region" description="Polar residues" evidence="11">
    <location>
        <begin position="100"/>
        <end position="117"/>
    </location>
</feature>
<reference evidence="12 13" key="1">
    <citation type="journal article" date="2011" name="Nature">
        <title>Genome sequencing reveals insights into physiology and longevity of the naked mole rat.</title>
        <authorList>
            <person name="Kim E.B."/>
            <person name="Fang X."/>
            <person name="Fushan A.A."/>
            <person name="Huang Z."/>
            <person name="Lobanov A.V."/>
            <person name="Han L."/>
            <person name="Marino S.M."/>
            <person name="Sun X."/>
            <person name="Turanov A.A."/>
            <person name="Yang P."/>
            <person name="Yim S.H."/>
            <person name="Zhao X."/>
            <person name="Kasaikina M.V."/>
            <person name="Stoletzki N."/>
            <person name="Peng C."/>
            <person name="Polak P."/>
            <person name="Xiong Z."/>
            <person name="Kiezun A."/>
            <person name="Zhu Y."/>
            <person name="Chen Y."/>
            <person name="Kryukov G.V."/>
            <person name="Zhang Q."/>
            <person name="Peshkin L."/>
            <person name="Yang L."/>
            <person name="Bronson R.T."/>
            <person name="Buffenstein R."/>
            <person name="Wang B."/>
            <person name="Han C."/>
            <person name="Li Q."/>
            <person name="Chen L."/>
            <person name="Zhao W."/>
            <person name="Sunyaev S.R."/>
            <person name="Park T.J."/>
            <person name="Zhang G."/>
            <person name="Wang J."/>
            <person name="Gladyshev V.N."/>
        </authorList>
    </citation>
    <scope>NUCLEOTIDE SEQUENCE [LARGE SCALE GENOMIC DNA]</scope>
</reference>
<dbReference type="AlphaFoldDB" id="G5C4Y3"/>
<evidence type="ECO:0000256" key="3">
    <source>
        <dbReference type="ARBA" id="ARBA00016211"/>
    </source>
</evidence>
<dbReference type="EMBL" id="JH173397">
    <property type="protein sequence ID" value="EHB16594.1"/>
    <property type="molecule type" value="Genomic_DNA"/>
</dbReference>
<evidence type="ECO:0000256" key="2">
    <source>
        <dbReference type="ARBA" id="ARBA00007474"/>
    </source>
</evidence>
<evidence type="ECO:0000256" key="7">
    <source>
        <dbReference type="ARBA" id="ARBA00023054"/>
    </source>
</evidence>
<gene>
    <name evidence="12" type="ORF">GW7_20997</name>
</gene>
<evidence type="ECO:0000256" key="4">
    <source>
        <dbReference type="ARBA" id="ARBA00022692"/>
    </source>
</evidence>
<keyword evidence="7 10" id="KW-0175">Coiled coil</keyword>
<evidence type="ECO:0000256" key="1">
    <source>
        <dbReference type="ARBA" id="ARBA00004606"/>
    </source>
</evidence>
<dbReference type="PANTHER" id="PTHR15896">
    <property type="entry name" value="GOLGI PHOSPHOPROTEIN 2/GP73-RELATED"/>
    <property type="match status" value="1"/>
</dbReference>
<dbReference type="GO" id="GO:0016020">
    <property type="term" value="C:membrane"/>
    <property type="evidence" value="ECO:0007669"/>
    <property type="project" value="UniProtKB-SubCell"/>
</dbReference>
<evidence type="ECO:0000256" key="5">
    <source>
        <dbReference type="ARBA" id="ARBA00022968"/>
    </source>
</evidence>
<evidence type="ECO:0000313" key="12">
    <source>
        <dbReference type="EMBL" id="EHB16594.1"/>
    </source>
</evidence>
<evidence type="ECO:0000256" key="9">
    <source>
        <dbReference type="ARBA" id="ARBA00030486"/>
    </source>
</evidence>
<keyword evidence="4" id="KW-0812">Transmembrane</keyword>
<organism evidence="12 13">
    <name type="scientific">Heterocephalus glaber</name>
    <name type="common">Naked mole rat</name>
    <dbReference type="NCBI Taxonomy" id="10181"/>
    <lineage>
        <taxon>Eukaryota</taxon>
        <taxon>Metazoa</taxon>
        <taxon>Chordata</taxon>
        <taxon>Craniata</taxon>
        <taxon>Vertebrata</taxon>
        <taxon>Euteleostomi</taxon>
        <taxon>Mammalia</taxon>
        <taxon>Eutheria</taxon>
        <taxon>Euarchontoglires</taxon>
        <taxon>Glires</taxon>
        <taxon>Rodentia</taxon>
        <taxon>Hystricomorpha</taxon>
        <taxon>Bathyergidae</taxon>
        <taxon>Heterocephalus</taxon>
    </lineage>
</organism>
<keyword evidence="8" id="KW-0472">Membrane</keyword>
<sequence length="178" mass="19859">MLLVLLMVIVVLALNWSISSRHVQLQEEVAELQAQVQCTEVAPGCLEKYNSDRLLLVDAHKKQIDQKEADYDHLSSQLQAREGLGKRKALVLVSQHENHQTISHLPTGQPLSPNTGLDSHVNHNGKPGISKQNPSNPLQHLNPGSNLDSEPRIQMDILKQAIKGRVGDFHKLKQNDKE</sequence>
<proteinExistence type="inferred from homology"/>
<dbReference type="InterPro" id="IPR026139">
    <property type="entry name" value="GOLM1/CASC4"/>
</dbReference>
<dbReference type="Proteomes" id="UP000006813">
    <property type="component" value="Unassembled WGS sequence"/>
</dbReference>
<dbReference type="PRINTS" id="PR02084">
    <property type="entry name" value="GOLM1CASC4"/>
</dbReference>